<dbReference type="GO" id="GO:0003676">
    <property type="term" value="F:nucleic acid binding"/>
    <property type="evidence" value="ECO:0007669"/>
    <property type="project" value="InterPro"/>
</dbReference>
<dbReference type="CDD" id="cd00085">
    <property type="entry name" value="HNHc"/>
    <property type="match status" value="1"/>
</dbReference>
<keyword evidence="4" id="KW-1185">Reference proteome</keyword>
<dbReference type="RefSeq" id="WP_091185950.1">
    <property type="nucleotide sequence ID" value="NZ_FOFA01000011.1"/>
</dbReference>
<dbReference type="STRING" id="1036181.SAMN05421756_11146"/>
<dbReference type="SMART" id="SM00507">
    <property type="entry name" value="HNHc"/>
    <property type="match status" value="1"/>
</dbReference>
<name>A0A1H9MT36_9ACTN</name>
<feature type="domain" description="HNH nuclease" evidence="2">
    <location>
        <begin position="357"/>
        <end position="409"/>
    </location>
</feature>
<dbReference type="Pfam" id="PF01844">
    <property type="entry name" value="HNH"/>
    <property type="match status" value="1"/>
</dbReference>
<dbReference type="InterPro" id="IPR003615">
    <property type="entry name" value="HNH_nuc"/>
</dbReference>
<dbReference type="Pfam" id="PF02720">
    <property type="entry name" value="DUF222"/>
    <property type="match status" value="1"/>
</dbReference>
<accession>A0A1H9MT36</accession>
<gene>
    <name evidence="3" type="ORF">SAMN05421756_11146</name>
</gene>
<keyword evidence="3" id="KW-0255">Endonuclease</keyword>
<evidence type="ECO:0000259" key="2">
    <source>
        <dbReference type="SMART" id="SM00507"/>
    </source>
</evidence>
<evidence type="ECO:0000256" key="1">
    <source>
        <dbReference type="ARBA" id="ARBA00023450"/>
    </source>
</evidence>
<comment type="similarity">
    <text evidence="1">Belongs to the Rv1128c/1148c/1588c/1702c/1945/3466 family.</text>
</comment>
<protein>
    <submittedName>
        <fullName evidence="3">HNH endonuclease</fullName>
    </submittedName>
</protein>
<organism evidence="3 4">
    <name type="scientific">Microlunatus flavus</name>
    <dbReference type="NCBI Taxonomy" id="1036181"/>
    <lineage>
        <taxon>Bacteria</taxon>
        <taxon>Bacillati</taxon>
        <taxon>Actinomycetota</taxon>
        <taxon>Actinomycetes</taxon>
        <taxon>Propionibacteriales</taxon>
        <taxon>Propionibacteriaceae</taxon>
        <taxon>Microlunatus</taxon>
    </lineage>
</organism>
<dbReference type="EMBL" id="FOFA01000011">
    <property type="protein sequence ID" value="SER26649.1"/>
    <property type="molecule type" value="Genomic_DNA"/>
</dbReference>
<keyword evidence="3" id="KW-0378">Hydrolase</keyword>
<dbReference type="GO" id="GO:0008270">
    <property type="term" value="F:zinc ion binding"/>
    <property type="evidence" value="ECO:0007669"/>
    <property type="project" value="InterPro"/>
</dbReference>
<dbReference type="GO" id="GO:0004519">
    <property type="term" value="F:endonuclease activity"/>
    <property type="evidence" value="ECO:0007669"/>
    <property type="project" value="UniProtKB-KW"/>
</dbReference>
<dbReference type="OrthoDB" id="5170592at2"/>
<keyword evidence="3" id="KW-0540">Nuclease</keyword>
<dbReference type="Proteomes" id="UP000198504">
    <property type="component" value="Unassembled WGS sequence"/>
</dbReference>
<evidence type="ECO:0000313" key="4">
    <source>
        <dbReference type="Proteomes" id="UP000198504"/>
    </source>
</evidence>
<dbReference type="InterPro" id="IPR003870">
    <property type="entry name" value="DUF222"/>
</dbReference>
<proteinExistence type="inferred from homology"/>
<dbReference type="Gene3D" id="1.10.30.50">
    <property type="match status" value="1"/>
</dbReference>
<dbReference type="InterPro" id="IPR002711">
    <property type="entry name" value="HNH"/>
</dbReference>
<evidence type="ECO:0000313" key="3">
    <source>
        <dbReference type="EMBL" id="SER26649.1"/>
    </source>
</evidence>
<dbReference type="AlphaFoldDB" id="A0A1H9MT36"/>
<reference evidence="4" key="1">
    <citation type="submission" date="2016-10" db="EMBL/GenBank/DDBJ databases">
        <authorList>
            <person name="Varghese N."/>
            <person name="Submissions S."/>
        </authorList>
    </citation>
    <scope>NUCLEOTIDE SEQUENCE [LARGE SCALE GENOMIC DNA]</scope>
    <source>
        <strain evidence="4">CGMCC 4.6856</strain>
    </source>
</reference>
<sequence>MDEGAASGLGQAPLGAALQAWSDAQDDVVRLLAEGALDAVDDLGLVEVLRRIEATRNRSALLDHHVVQTGEARRLADSLTQPSMAAVLVWALRLSRGEASRRVRAAAQLGERRSMTGELLPALRPSLAAAQAEGRATPEQIDICLRALDGLDHRGFDPHDLETAEQVVAGFAATFPPAELRGLAQQVVDRVDPDGTVPDDELHADRRHLELRRCRDHSWRLEGRLTPEVGAKLTAVLGPLAAPRVNRDVTADGRPVEDLDERHHGQRRHDALEEVCDRLLRSGTLPDSGGTPATVIVTIAEGDLAARRRWGVTSDGTMLSSRTLRRLADEAEVVPAVVSCTGVVLHLGRTRRLASAAQTLALVARDRGCSFPGCQRPPEWCERHHIRAWADGGRTDLDNLTLLCAYHHHHFEARGWTCRVTDGLPTWTPPRWIDPQQRPLRNVRISAAAASAGGKLTIRSRTRSTRVVGTGPPVLRR</sequence>